<reference evidence="3 4" key="1">
    <citation type="submission" date="2019-02" db="EMBL/GenBank/DDBJ databases">
        <title>Deep-cultivation of Planctomycetes and their phenomic and genomic characterization uncovers novel biology.</title>
        <authorList>
            <person name="Wiegand S."/>
            <person name="Jogler M."/>
            <person name="Boedeker C."/>
            <person name="Pinto D."/>
            <person name="Vollmers J."/>
            <person name="Rivas-Marin E."/>
            <person name="Kohn T."/>
            <person name="Peeters S.H."/>
            <person name="Heuer A."/>
            <person name="Rast P."/>
            <person name="Oberbeckmann S."/>
            <person name="Bunk B."/>
            <person name="Jeske O."/>
            <person name="Meyerdierks A."/>
            <person name="Storesund J.E."/>
            <person name="Kallscheuer N."/>
            <person name="Luecker S."/>
            <person name="Lage O.M."/>
            <person name="Pohl T."/>
            <person name="Merkel B.J."/>
            <person name="Hornburger P."/>
            <person name="Mueller R.-W."/>
            <person name="Bruemmer F."/>
            <person name="Labrenz M."/>
            <person name="Spormann A.M."/>
            <person name="Op den Camp H."/>
            <person name="Overmann J."/>
            <person name="Amann R."/>
            <person name="Jetten M.S.M."/>
            <person name="Mascher T."/>
            <person name="Medema M.H."/>
            <person name="Devos D.P."/>
            <person name="Kaster A.-K."/>
            <person name="Ovreas L."/>
            <person name="Rohde M."/>
            <person name="Galperin M.Y."/>
            <person name="Jogler C."/>
        </authorList>
    </citation>
    <scope>NUCLEOTIDE SEQUENCE [LARGE SCALE GENOMIC DNA]</scope>
    <source>
        <strain evidence="3 4">CA12</strain>
    </source>
</reference>
<proteinExistence type="predicted"/>
<feature type="compositionally biased region" description="Basic and acidic residues" evidence="1">
    <location>
        <begin position="409"/>
        <end position="421"/>
    </location>
</feature>
<keyword evidence="2" id="KW-0732">Signal</keyword>
<evidence type="ECO:0000313" key="4">
    <source>
        <dbReference type="Proteomes" id="UP000318741"/>
    </source>
</evidence>
<dbReference type="EMBL" id="CP036265">
    <property type="protein sequence ID" value="QDT14279.1"/>
    <property type="molecule type" value="Genomic_DNA"/>
</dbReference>
<accession>A0A517P4H9</accession>
<evidence type="ECO:0000313" key="3">
    <source>
        <dbReference type="EMBL" id="QDT14279.1"/>
    </source>
</evidence>
<feature type="region of interest" description="Disordered" evidence="1">
    <location>
        <begin position="409"/>
        <end position="429"/>
    </location>
</feature>
<dbReference type="KEGG" id="acaf:CA12_03500"/>
<name>A0A517P4H9_9PLAN</name>
<dbReference type="AlphaFoldDB" id="A0A517P4H9"/>
<protein>
    <submittedName>
        <fullName evidence="3">Uncharacterized protein</fullName>
    </submittedName>
</protein>
<feature type="chain" id="PRO_5021929298" evidence="2">
    <location>
        <begin position="33"/>
        <end position="429"/>
    </location>
</feature>
<organism evidence="3 4">
    <name type="scientific">Alienimonas californiensis</name>
    <dbReference type="NCBI Taxonomy" id="2527989"/>
    <lineage>
        <taxon>Bacteria</taxon>
        <taxon>Pseudomonadati</taxon>
        <taxon>Planctomycetota</taxon>
        <taxon>Planctomycetia</taxon>
        <taxon>Planctomycetales</taxon>
        <taxon>Planctomycetaceae</taxon>
        <taxon>Alienimonas</taxon>
    </lineage>
</organism>
<gene>
    <name evidence="3" type="ORF">CA12_03500</name>
</gene>
<keyword evidence="4" id="KW-1185">Reference proteome</keyword>
<evidence type="ECO:0000256" key="2">
    <source>
        <dbReference type="SAM" id="SignalP"/>
    </source>
</evidence>
<evidence type="ECO:0000256" key="1">
    <source>
        <dbReference type="SAM" id="MobiDB-lite"/>
    </source>
</evidence>
<dbReference type="Proteomes" id="UP000318741">
    <property type="component" value="Chromosome"/>
</dbReference>
<feature type="signal peptide" evidence="2">
    <location>
        <begin position="1"/>
        <end position="32"/>
    </location>
</feature>
<sequence precursor="true">MREHRPMTPFRSTCRVAAISLGAFLLASAAHAQDEPFRPEVGTFPPLEMAHSYRGELTFVDHPNRRGSLRVQGEGMFFRNDPHPFALLPYGVVRYHGAPADLRDIPLGTVLHVRAFLPPEPEISAVPVLPVDNKSKDANHNRGAGIFPAENHVLLLEDEPSHCRREGLVWNLKEVDLNNHAGTIVARRGPKDGQAGEAGEETLTFDAATRIWLGRELLGVEDLVANGLWPASGKKSLDGQAVLLGITWKPTPDGVFTRFHISDIWLDDAAIERAARRQTETHKAFIRSRWMPAWVDAVEYGKFGRATVTATLFGGMDDSLLADFQKNVGVHMNPVENTLKHTHGAYGPSHMASRGTLVDVAKTDGEAPLGSSGVQIRFETDLIVEGIRPGRVVRVRPANWPQVQVPREEYLGDGSPEDRFPTPDIFPKY</sequence>